<dbReference type="EMBL" id="APGJ01000007">
    <property type="protein sequence ID" value="EYD71240.1"/>
    <property type="molecule type" value="Genomic_DNA"/>
</dbReference>
<dbReference type="Pfam" id="PF00561">
    <property type="entry name" value="Abhydrolase_1"/>
    <property type="match status" value="1"/>
</dbReference>
<evidence type="ECO:0000313" key="3">
    <source>
        <dbReference type="Proteomes" id="UP000025047"/>
    </source>
</evidence>
<name>A0A017HA95_9RHOB</name>
<dbReference type="eggNOG" id="COG2267">
    <property type="taxonomic scope" value="Bacteria"/>
</dbReference>
<dbReference type="InterPro" id="IPR016032">
    <property type="entry name" value="Sig_transdc_resp-reg_C-effctor"/>
</dbReference>
<dbReference type="GO" id="GO:0003677">
    <property type="term" value="F:DNA binding"/>
    <property type="evidence" value="ECO:0007669"/>
    <property type="project" value="InterPro"/>
</dbReference>
<dbReference type="STRING" id="1122180.Lokhon_02888"/>
<dbReference type="SMART" id="SM00421">
    <property type="entry name" value="HTH_LUXR"/>
    <property type="match status" value="1"/>
</dbReference>
<sequence length="567" mass="61208">MADHVRHVPTAAPPPAEVEALIDLLYDAAVEPDRLGALIDRWEPVMAPLRRAVHAGDRRGLHPFDRHVVRLRRLLDGAARPVAPAALAGIERAAAFVIGPDLIVTAVNAAATRSLGLTPGDGLERLRFGPAESAALVARARAMFDAGTAPTVTLHGRTRDGTRALLLSLRLLSGGPAPQIVVITSETGWPVALPEMLRAAFGLTPAEIGVLRELARGAALPAIASSRGRSLDTVRAQLKSIMGKTDTRSQPELVRLVLSMFDMVPADPATPAPAPPAPDVVLRRMRLPDGRRLDYHLLGAPTGRPCLFLPPLYGPARWPAAVEAAASHKGLCVIVPLRPGQGGTAPPPPYADPVRQFIHDVAALLDHLVRDPVPVLSLGGESLVAMGLHRAHPRRVSALVACAGTLPVTRPEQIERMHKWHRAMLGAARYTPQLLPVLIEAGMARLNGSDGARLLREVYADSPADLALLEDPEIRGLLLARQASTTAGLSQELTRRSVMDWRPSLAALRSIPAHFLSGTQDPQMPPATLDEHQRDHPWIKLRRYPDAGQLLFYDKWRDALDFLDLYA</sequence>
<dbReference type="GO" id="GO:0006355">
    <property type="term" value="P:regulation of DNA-templated transcription"/>
    <property type="evidence" value="ECO:0007669"/>
    <property type="project" value="InterPro"/>
</dbReference>
<dbReference type="RefSeq" id="WP_017927330.1">
    <property type="nucleotide sequence ID" value="NZ_KB822995.1"/>
</dbReference>
<dbReference type="InterPro" id="IPR029058">
    <property type="entry name" value="AB_hydrolase_fold"/>
</dbReference>
<dbReference type="CDD" id="cd06170">
    <property type="entry name" value="LuxR_C_like"/>
    <property type="match status" value="1"/>
</dbReference>
<evidence type="ECO:0000313" key="2">
    <source>
        <dbReference type="EMBL" id="EYD71240.1"/>
    </source>
</evidence>
<proteinExistence type="predicted"/>
<feature type="domain" description="HTH luxR-type" evidence="1">
    <location>
        <begin position="196"/>
        <end position="261"/>
    </location>
</feature>
<dbReference type="InterPro" id="IPR036388">
    <property type="entry name" value="WH-like_DNA-bd_sf"/>
</dbReference>
<protein>
    <submittedName>
        <fullName evidence="2">Transcriptional regulator, LuxR family/hydrolase, alpha/beta fold family protein</fullName>
    </submittedName>
</protein>
<dbReference type="eggNOG" id="COG2771">
    <property type="taxonomic scope" value="Bacteria"/>
</dbReference>
<comment type="caution">
    <text evidence="2">The sequence shown here is derived from an EMBL/GenBank/DDBJ whole genome shotgun (WGS) entry which is preliminary data.</text>
</comment>
<dbReference type="SUPFAM" id="SSF46894">
    <property type="entry name" value="C-terminal effector domain of the bipartite response regulators"/>
    <property type="match status" value="1"/>
</dbReference>
<organism evidence="2 3">
    <name type="scientific">Limimaricola hongkongensis DSM 17492</name>
    <dbReference type="NCBI Taxonomy" id="1122180"/>
    <lineage>
        <taxon>Bacteria</taxon>
        <taxon>Pseudomonadati</taxon>
        <taxon>Pseudomonadota</taxon>
        <taxon>Alphaproteobacteria</taxon>
        <taxon>Rhodobacterales</taxon>
        <taxon>Paracoccaceae</taxon>
        <taxon>Limimaricola</taxon>
    </lineage>
</organism>
<dbReference type="SUPFAM" id="SSF53474">
    <property type="entry name" value="alpha/beta-Hydrolases"/>
    <property type="match status" value="1"/>
</dbReference>
<keyword evidence="3" id="KW-1185">Reference proteome</keyword>
<dbReference type="InterPro" id="IPR035965">
    <property type="entry name" value="PAS-like_dom_sf"/>
</dbReference>
<dbReference type="Gene3D" id="1.10.10.10">
    <property type="entry name" value="Winged helix-like DNA-binding domain superfamily/Winged helix DNA-binding domain"/>
    <property type="match status" value="1"/>
</dbReference>
<gene>
    <name evidence="2" type="ORF">Lokhon_02888</name>
</gene>
<dbReference type="AlphaFoldDB" id="A0A017HA95"/>
<dbReference type="HOGENOM" id="CLU_035225_0_0_5"/>
<reference evidence="2 3" key="1">
    <citation type="submission" date="2013-03" db="EMBL/GenBank/DDBJ databases">
        <authorList>
            <person name="Fiebig A."/>
            <person name="Goeker M."/>
            <person name="Klenk H.-P.P."/>
        </authorList>
    </citation>
    <scope>NUCLEOTIDE SEQUENCE [LARGE SCALE GENOMIC DNA]</scope>
    <source>
        <strain evidence="2 3">DSM 17492</strain>
    </source>
</reference>
<dbReference type="PATRIC" id="fig|1122180.6.peg.2867"/>
<dbReference type="Gene3D" id="3.40.50.1820">
    <property type="entry name" value="alpha/beta hydrolase"/>
    <property type="match status" value="1"/>
</dbReference>
<dbReference type="InterPro" id="IPR000073">
    <property type="entry name" value="AB_hydrolase_1"/>
</dbReference>
<dbReference type="SUPFAM" id="SSF55785">
    <property type="entry name" value="PYP-like sensor domain (PAS domain)"/>
    <property type="match status" value="1"/>
</dbReference>
<accession>A0A017HA95</accession>
<dbReference type="Proteomes" id="UP000025047">
    <property type="component" value="Unassembled WGS sequence"/>
</dbReference>
<dbReference type="GO" id="GO:0016787">
    <property type="term" value="F:hydrolase activity"/>
    <property type="evidence" value="ECO:0007669"/>
    <property type="project" value="UniProtKB-KW"/>
</dbReference>
<dbReference type="PROSITE" id="PS50043">
    <property type="entry name" value="HTH_LUXR_2"/>
    <property type="match status" value="1"/>
</dbReference>
<dbReference type="InterPro" id="IPR000792">
    <property type="entry name" value="Tscrpt_reg_LuxR_C"/>
</dbReference>
<keyword evidence="2" id="KW-0378">Hydrolase</keyword>
<evidence type="ECO:0000259" key="1">
    <source>
        <dbReference type="PROSITE" id="PS50043"/>
    </source>
</evidence>